<dbReference type="EMBL" id="JAWDJX010000012">
    <property type="protein sequence ID" value="KAK3054321.1"/>
    <property type="molecule type" value="Genomic_DNA"/>
</dbReference>
<dbReference type="Proteomes" id="UP001271007">
    <property type="component" value="Unassembled WGS sequence"/>
</dbReference>
<dbReference type="GO" id="GO:0000266">
    <property type="term" value="P:mitochondrial fission"/>
    <property type="evidence" value="ECO:0007669"/>
    <property type="project" value="TreeGrafter"/>
</dbReference>
<dbReference type="InterPro" id="IPR027417">
    <property type="entry name" value="P-loop_NTPase"/>
</dbReference>
<dbReference type="GO" id="GO:0005739">
    <property type="term" value="C:mitochondrion"/>
    <property type="evidence" value="ECO:0007669"/>
    <property type="project" value="TreeGrafter"/>
</dbReference>
<dbReference type="CDD" id="cd08771">
    <property type="entry name" value="DLP_1"/>
    <property type="match status" value="1"/>
</dbReference>
<evidence type="ECO:0000256" key="2">
    <source>
        <dbReference type="ARBA" id="ARBA00023134"/>
    </source>
</evidence>
<evidence type="ECO:0000259" key="5">
    <source>
        <dbReference type="PROSITE" id="PS51718"/>
    </source>
</evidence>
<dbReference type="GO" id="GO:0005874">
    <property type="term" value="C:microtubule"/>
    <property type="evidence" value="ECO:0007669"/>
    <property type="project" value="TreeGrafter"/>
</dbReference>
<dbReference type="Pfam" id="PF01031">
    <property type="entry name" value="Dynamin_M"/>
    <property type="match status" value="1"/>
</dbReference>
<dbReference type="InterPro" id="IPR022812">
    <property type="entry name" value="Dynamin"/>
</dbReference>
<name>A0AAJ0DPQ9_9PEZI</name>
<keyword evidence="1" id="KW-0547">Nucleotide-binding</keyword>
<dbReference type="PROSITE" id="PS51718">
    <property type="entry name" value="G_DYNAMIN_2"/>
    <property type="match status" value="1"/>
</dbReference>
<keyword evidence="7" id="KW-1185">Reference proteome</keyword>
<dbReference type="Gene3D" id="3.40.50.300">
    <property type="entry name" value="P-loop containing nucleotide triphosphate hydrolases"/>
    <property type="match status" value="1"/>
</dbReference>
<comment type="caution">
    <text evidence="6">The sequence shown here is derived from an EMBL/GenBank/DDBJ whole genome shotgun (WGS) entry which is preliminary data.</text>
</comment>
<feature type="domain" description="Dynamin-type G" evidence="5">
    <location>
        <begin position="37"/>
        <end position="325"/>
    </location>
</feature>
<sequence length="796" mass="88015">MAGPGHTDTALQQLQSPAQAELLDAIDQLRKNEFHADFSPPQLIVCGDQSSGKSSVLEAISRVRFPSKDVVCTRFATELVLRRAPEPSFEVRIEPAECRNDKEKKELLAYVPSDDLNDLEHIPQVVEAATARIVKLEQRGFNEDKLVITIRRPDLPPLTLVDLPGFIHSTSDGQDPDDIQTVKDLAISYMARENSIILAVVAANNNVATQIVLEQARQVDKDRKRTLGIITKPDLVDAGYHAEAEGMTFAQNRDTFLSLGWHVLKNCSPGRTNDTSDERDAHEALFFSPASTHNWKNLPTADLGAGALREKLSKILFASIRTSLPGIVGKIESKLDDCTRLAANLGSPKESEGEQRQDLIGTAGKLHTLIGAGTQGNYQDIFFRIEQQRLRAGLRQLLDNFAKHLQLQGRRFAVAGPHETATTRHMDFFSPITELDLDRAPATVHLPDLMNILTTHIHEYRGLEPEGIFSSAIIDHVFRFQTSRWTRLAEHHAKALWHFVDDFVKRSLAHVAAPHVASAIAREVIGPKLAASKTKLLSKIDELLVPYTRRHVFILNSEELKQKLNGAGTAIEKLGWPIEASPQITQAAQVLVYVNAQYDIALQTFTENFANLALEGCLVEDIQDLFTANVVAGMDAPTVERLTREPETVFKDRQNNQRRMASLQSILDTCNKHLDQLGGLQYPGVVQAAAIRTEPSLQSAEPTVPLVTTAESQGQPTSTKAEWLSRQASRRDSGYATPARTPSSSRGSNNRLSPSYSPAAGRSPSPFIKPASQQSVYNGSEDEDEENREDCRQGRP</sequence>
<evidence type="ECO:0000259" key="4">
    <source>
        <dbReference type="PROSITE" id="PS51388"/>
    </source>
</evidence>
<organism evidence="6 7">
    <name type="scientific">Extremus antarcticus</name>
    <dbReference type="NCBI Taxonomy" id="702011"/>
    <lineage>
        <taxon>Eukaryota</taxon>
        <taxon>Fungi</taxon>
        <taxon>Dikarya</taxon>
        <taxon>Ascomycota</taxon>
        <taxon>Pezizomycotina</taxon>
        <taxon>Dothideomycetes</taxon>
        <taxon>Dothideomycetidae</taxon>
        <taxon>Mycosphaerellales</taxon>
        <taxon>Extremaceae</taxon>
        <taxon>Extremus</taxon>
    </lineage>
</organism>
<dbReference type="InterPro" id="IPR001401">
    <property type="entry name" value="Dynamin_GTPase"/>
</dbReference>
<feature type="region of interest" description="Disordered" evidence="3">
    <location>
        <begin position="697"/>
        <end position="796"/>
    </location>
</feature>
<evidence type="ECO:0000313" key="7">
    <source>
        <dbReference type="Proteomes" id="UP001271007"/>
    </source>
</evidence>
<dbReference type="Pfam" id="PF00350">
    <property type="entry name" value="Dynamin_N"/>
    <property type="match status" value="1"/>
</dbReference>
<dbReference type="GO" id="GO:0016559">
    <property type="term" value="P:peroxisome fission"/>
    <property type="evidence" value="ECO:0007669"/>
    <property type="project" value="TreeGrafter"/>
</dbReference>
<dbReference type="GO" id="GO:0006897">
    <property type="term" value="P:endocytosis"/>
    <property type="evidence" value="ECO:0007669"/>
    <property type="project" value="TreeGrafter"/>
</dbReference>
<evidence type="ECO:0000256" key="3">
    <source>
        <dbReference type="SAM" id="MobiDB-lite"/>
    </source>
</evidence>
<feature type="domain" description="GED" evidence="4">
    <location>
        <begin position="587"/>
        <end position="678"/>
    </location>
</feature>
<dbReference type="AlphaFoldDB" id="A0AAJ0DPQ9"/>
<dbReference type="InterPro" id="IPR045063">
    <property type="entry name" value="Dynamin_N"/>
</dbReference>
<dbReference type="InterPro" id="IPR020850">
    <property type="entry name" value="GED_dom"/>
</dbReference>
<dbReference type="PROSITE" id="PS51388">
    <property type="entry name" value="GED"/>
    <property type="match status" value="1"/>
</dbReference>
<feature type="compositionally biased region" description="Polar residues" evidence="3">
    <location>
        <begin position="740"/>
        <end position="756"/>
    </location>
</feature>
<dbReference type="SUPFAM" id="SSF52540">
    <property type="entry name" value="P-loop containing nucleoside triphosphate hydrolases"/>
    <property type="match status" value="1"/>
</dbReference>
<proteinExistence type="predicted"/>
<keyword evidence="2" id="KW-0342">GTP-binding</keyword>
<dbReference type="GO" id="GO:0048312">
    <property type="term" value="P:intracellular distribution of mitochondria"/>
    <property type="evidence" value="ECO:0007669"/>
    <property type="project" value="TreeGrafter"/>
</dbReference>
<gene>
    <name evidence="6" type="ORF">LTR09_004589</name>
</gene>
<dbReference type="GO" id="GO:0005525">
    <property type="term" value="F:GTP binding"/>
    <property type="evidence" value="ECO:0007669"/>
    <property type="project" value="InterPro"/>
</dbReference>
<evidence type="ECO:0008006" key="8">
    <source>
        <dbReference type="Google" id="ProtNLM"/>
    </source>
</evidence>
<dbReference type="PANTHER" id="PTHR11566">
    <property type="entry name" value="DYNAMIN"/>
    <property type="match status" value="1"/>
</dbReference>
<reference evidence="6" key="1">
    <citation type="submission" date="2023-04" db="EMBL/GenBank/DDBJ databases">
        <title>Black Yeasts Isolated from many extreme environments.</title>
        <authorList>
            <person name="Coleine C."/>
            <person name="Stajich J.E."/>
            <person name="Selbmann L."/>
        </authorList>
    </citation>
    <scope>NUCLEOTIDE SEQUENCE</scope>
    <source>
        <strain evidence="6">CCFEE 5312</strain>
    </source>
</reference>
<dbReference type="PRINTS" id="PR00195">
    <property type="entry name" value="DYNAMIN"/>
</dbReference>
<feature type="compositionally biased region" description="Polar residues" evidence="3">
    <location>
        <begin position="709"/>
        <end position="720"/>
    </location>
</feature>
<dbReference type="InterPro" id="IPR030381">
    <property type="entry name" value="G_DYNAMIN_dom"/>
</dbReference>
<protein>
    <recommendedName>
        <fullName evidence="8">Dynamin family protein</fullName>
    </recommendedName>
</protein>
<dbReference type="GO" id="GO:0016020">
    <property type="term" value="C:membrane"/>
    <property type="evidence" value="ECO:0007669"/>
    <property type="project" value="TreeGrafter"/>
</dbReference>
<evidence type="ECO:0000256" key="1">
    <source>
        <dbReference type="ARBA" id="ARBA00022741"/>
    </source>
</evidence>
<dbReference type="GO" id="GO:0008017">
    <property type="term" value="F:microtubule binding"/>
    <property type="evidence" value="ECO:0007669"/>
    <property type="project" value="TreeGrafter"/>
</dbReference>
<dbReference type="PANTHER" id="PTHR11566:SF149">
    <property type="entry name" value="GTPASE, PUTATIVE (AFU_ORTHOLOGUE AFUA_6G11890)-RELATED"/>
    <property type="match status" value="1"/>
</dbReference>
<accession>A0AAJ0DPQ9</accession>
<evidence type="ECO:0000313" key="6">
    <source>
        <dbReference type="EMBL" id="KAK3054321.1"/>
    </source>
</evidence>
<dbReference type="SMART" id="SM00053">
    <property type="entry name" value="DYNc"/>
    <property type="match status" value="1"/>
</dbReference>
<dbReference type="GO" id="GO:0003924">
    <property type="term" value="F:GTPase activity"/>
    <property type="evidence" value="ECO:0007669"/>
    <property type="project" value="InterPro"/>
</dbReference>
<dbReference type="InterPro" id="IPR000375">
    <property type="entry name" value="Dynamin_stalk"/>
</dbReference>